<comment type="caution">
    <text evidence="2">The sequence shown here is derived from an EMBL/GenBank/DDBJ whole genome shotgun (WGS) entry which is preliminary data.</text>
</comment>
<dbReference type="InterPro" id="IPR013324">
    <property type="entry name" value="RNA_pol_sigma_r3/r4-like"/>
</dbReference>
<evidence type="ECO:0000313" key="2">
    <source>
        <dbReference type="EMBL" id="MDN0025054.1"/>
    </source>
</evidence>
<dbReference type="EMBL" id="JAUEIF010000004">
    <property type="protein sequence ID" value="MDN0025054.1"/>
    <property type="molecule type" value="Genomic_DNA"/>
</dbReference>
<keyword evidence="3" id="KW-1185">Reference proteome</keyword>
<gene>
    <name evidence="1" type="ORF">QVN81_09130</name>
    <name evidence="2" type="ORF">QVN84_05910</name>
</gene>
<dbReference type="EMBL" id="JAUEIE010000009">
    <property type="protein sequence ID" value="MDN0023179.1"/>
    <property type="molecule type" value="Genomic_DNA"/>
</dbReference>
<dbReference type="Gene3D" id="1.10.10.10">
    <property type="entry name" value="Winged helix-like DNA-binding domain superfamily/Winged helix DNA-binding domain"/>
    <property type="match status" value="1"/>
</dbReference>
<proteinExistence type="predicted"/>
<dbReference type="InterPro" id="IPR036388">
    <property type="entry name" value="WH-like_DNA-bd_sf"/>
</dbReference>
<protein>
    <submittedName>
        <fullName evidence="2">Uncharacterized protein</fullName>
    </submittedName>
</protein>
<evidence type="ECO:0000313" key="4">
    <source>
        <dbReference type="Proteomes" id="UP001168478"/>
    </source>
</evidence>
<organism evidence="2 4">
    <name type="scientific">Leyella lascolaii</name>
    <dbReference type="NCBI Taxonomy" id="1776379"/>
    <lineage>
        <taxon>Bacteria</taxon>
        <taxon>Pseudomonadati</taxon>
        <taxon>Bacteroidota</taxon>
        <taxon>Bacteroidia</taxon>
        <taxon>Bacteroidales</taxon>
        <taxon>Prevotellaceae</taxon>
        <taxon>Leyella</taxon>
    </lineage>
</organism>
<dbReference type="SUPFAM" id="SSF88659">
    <property type="entry name" value="Sigma3 and sigma4 domains of RNA polymerase sigma factors"/>
    <property type="match status" value="1"/>
</dbReference>
<name>A0AAW7JGR9_9BACT</name>
<accession>A0AAW7JGR9</accession>
<dbReference type="Proteomes" id="UP001167831">
    <property type="component" value="Unassembled WGS sequence"/>
</dbReference>
<dbReference type="Proteomes" id="UP001168478">
    <property type="component" value="Unassembled WGS sequence"/>
</dbReference>
<reference evidence="2" key="2">
    <citation type="submission" date="2023-08" db="EMBL/GenBank/DDBJ databases">
        <title>Identification and characterization of horizontal gene transfer across gut microbiota members of farm animals based on homology search.</title>
        <authorList>
            <person name="Schwarzerova J."/>
            <person name="Nykrynova M."/>
            <person name="Jureckova K."/>
            <person name="Cejkova D."/>
            <person name="Rychlik I."/>
        </authorList>
    </citation>
    <scope>NUCLEOTIDE SEQUENCE</scope>
    <source>
        <strain evidence="2">ET15</strain>
        <strain evidence="1">ET37</strain>
    </source>
</reference>
<dbReference type="AlphaFoldDB" id="A0AAW7JGR9"/>
<sequence>MDTISEELHHFLIRLGKEPDCVSEKVEHYIMHLIRIIPPDDEKALKDYYGLFGNPVKSLCDIAHERKLSEETMRKIMETSLRKIAVSPEWQMIRQIIK</sequence>
<evidence type="ECO:0000313" key="1">
    <source>
        <dbReference type="EMBL" id="MDN0023179.1"/>
    </source>
</evidence>
<reference evidence="2" key="1">
    <citation type="submission" date="2023-06" db="EMBL/GenBank/DDBJ databases">
        <authorList>
            <person name="Zeman M."/>
            <person name="Kubasova T."/>
            <person name="Jahodarova E."/>
            <person name="Nykrynova M."/>
            <person name="Rychlik I."/>
        </authorList>
    </citation>
    <scope>NUCLEOTIDE SEQUENCE</scope>
    <source>
        <strain evidence="2">ET15</strain>
        <strain evidence="1">ET37</strain>
    </source>
</reference>
<evidence type="ECO:0000313" key="3">
    <source>
        <dbReference type="Proteomes" id="UP001167831"/>
    </source>
</evidence>
<dbReference type="RefSeq" id="WP_068857022.1">
    <property type="nucleotide sequence ID" value="NZ_CALUKV010000020.1"/>
</dbReference>